<evidence type="ECO:0000313" key="2">
    <source>
        <dbReference type="Proteomes" id="UP001199319"/>
    </source>
</evidence>
<name>A0AAE3ADA6_9FIRM</name>
<dbReference type="RefSeq" id="WP_302929655.1">
    <property type="nucleotide sequence ID" value="NZ_JAJEPW010000050.1"/>
</dbReference>
<comment type="caution">
    <text evidence="1">The sequence shown here is derived from an EMBL/GenBank/DDBJ whole genome shotgun (WGS) entry which is preliminary data.</text>
</comment>
<dbReference type="AlphaFoldDB" id="A0AAE3ADA6"/>
<dbReference type="GO" id="GO:0016746">
    <property type="term" value="F:acyltransferase activity"/>
    <property type="evidence" value="ECO:0007669"/>
    <property type="project" value="InterPro"/>
</dbReference>
<sequence>MTSRRLGRQTVALLRPPSVVSYANIGGKFEANGPLAGHFDLLCTDSFFGKDTWEQAESAMQQEALTRALEKGGLTPAELDYVLAGDLLNQCIGTAFGLRDFQIPFFGLYGACSTMGESLALGSLLLSGGHARTAACMTSSHYCTAERQYRMPVPYGSQRTPTAQWTATAAGCCILGDQGDGPYITHVTCGKIVDMGITDVNNMGAAMAPAAYDTLSALFRETKTGPGDYDLIVTGDLGALGHAIVTDLFRRDGVDLSRNYQDCGMLLYDLEKQDMHAGGSGCGCSAAVLNGYLLDGLRRGRWRRLVFAPTGALLSPTSSFQGESVPGICHAVVFSAGKEGET</sequence>
<keyword evidence="2" id="KW-1185">Reference proteome</keyword>
<dbReference type="Pfam" id="PF07451">
    <property type="entry name" value="SpoVAD"/>
    <property type="match status" value="1"/>
</dbReference>
<gene>
    <name evidence="1" type="primary">spoVAD</name>
    <name evidence="1" type="ORF">LKD37_13340</name>
</gene>
<proteinExistence type="predicted"/>
<dbReference type="Proteomes" id="UP001199319">
    <property type="component" value="Unassembled WGS sequence"/>
</dbReference>
<dbReference type="SUPFAM" id="SSF53901">
    <property type="entry name" value="Thiolase-like"/>
    <property type="match status" value="1"/>
</dbReference>
<dbReference type="InterPro" id="IPR038369">
    <property type="entry name" value="SpoVAD_sf"/>
</dbReference>
<dbReference type="NCBIfam" id="TIGR02845">
    <property type="entry name" value="spore_V_AD"/>
    <property type="match status" value="1"/>
</dbReference>
<evidence type="ECO:0000313" key="1">
    <source>
        <dbReference type="EMBL" id="MCC2130486.1"/>
    </source>
</evidence>
<dbReference type="PIRSF" id="PIRSF011570">
    <property type="entry name" value="SpoVAD"/>
    <property type="match status" value="1"/>
</dbReference>
<dbReference type="InterPro" id="IPR010894">
    <property type="entry name" value="SpoVAD"/>
</dbReference>
<dbReference type="NCBIfam" id="NF006160">
    <property type="entry name" value="PRK08304.1"/>
    <property type="match status" value="1"/>
</dbReference>
<protein>
    <submittedName>
        <fullName evidence="1">Stage V sporulation protein AD</fullName>
    </submittedName>
</protein>
<dbReference type="EMBL" id="JAJEPW010000050">
    <property type="protein sequence ID" value="MCC2130486.1"/>
    <property type="molecule type" value="Genomic_DNA"/>
</dbReference>
<dbReference type="Gene3D" id="3.40.47.40">
    <property type="entry name" value="Stage V sporulation protein AD"/>
    <property type="match status" value="1"/>
</dbReference>
<organism evidence="1 2">
    <name type="scientific">Brotocaccenecus cirricatena</name>
    <dbReference type="NCBI Taxonomy" id="3064195"/>
    <lineage>
        <taxon>Bacteria</taxon>
        <taxon>Bacillati</taxon>
        <taxon>Bacillota</taxon>
        <taxon>Clostridia</taxon>
        <taxon>Eubacteriales</taxon>
        <taxon>Oscillospiraceae</taxon>
        <taxon>Brotocaccenecus</taxon>
    </lineage>
</organism>
<accession>A0AAE3ADA6</accession>
<reference evidence="1" key="1">
    <citation type="submission" date="2021-10" db="EMBL/GenBank/DDBJ databases">
        <title>Anaerobic single-cell dispensing facilitates the cultivation of human gut bacteria.</title>
        <authorList>
            <person name="Afrizal A."/>
        </authorList>
    </citation>
    <scope>NUCLEOTIDE SEQUENCE</scope>
    <source>
        <strain evidence="1">CLA-AA-H272</strain>
    </source>
</reference>
<dbReference type="InterPro" id="IPR016039">
    <property type="entry name" value="Thiolase-like"/>
</dbReference>